<evidence type="ECO:0000256" key="2">
    <source>
        <dbReference type="ARBA" id="ARBA00022771"/>
    </source>
</evidence>
<keyword evidence="1" id="KW-0479">Metal-binding</keyword>
<name>A0ABR4P8X3_9HELO</name>
<comment type="caution">
    <text evidence="7">The sequence shown here is derived from an EMBL/GenBank/DDBJ whole genome shotgun (WGS) entry which is preliminary data.</text>
</comment>
<evidence type="ECO:0000259" key="6">
    <source>
        <dbReference type="PROSITE" id="PS50865"/>
    </source>
</evidence>
<proteinExistence type="predicted"/>
<evidence type="ECO:0000256" key="1">
    <source>
        <dbReference type="ARBA" id="ARBA00022723"/>
    </source>
</evidence>
<dbReference type="PROSITE" id="PS01360">
    <property type="entry name" value="ZF_MYND_1"/>
    <property type="match status" value="1"/>
</dbReference>
<evidence type="ECO:0000256" key="5">
    <source>
        <dbReference type="SAM" id="MobiDB-lite"/>
    </source>
</evidence>
<dbReference type="Proteomes" id="UP001629113">
    <property type="component" value="Unassembled WGS sequence"/>
</dbReference>
<keyword evidence="3" id="KW-0862">Zinc</keyword>
<accession>A0ABR4P8X3</accession>
<feature type="domain" description="MYND-type" evidence="6">
    <location>
        <begin position="9"/>
        <end position="51"/>
    </location>
</feature>
<dbReference type="PROSITE" id="PS50865">
    <property type="entry name" value="ZF_MYND_2"/>
    <property type="match status" value="1"/>
</dbReference>
<keyword evidence="2 4" id="KW-0863">Zinc-finger</keyword>
<reference evidence="7 8" key="1">
    <citation type="submission" date="2024-06" db="EMBL/GenBank/DDBJ databases">
        <title>Complete genome of Phlyctema vagabunda strain 19-DSS-EL-015.</title>
        <authorList>
            <person name="Fiorenzani C."/>
        </authorList>
    </citation>
    <scope>NUCLEOTIDE SEQUENCE [LARGE SCALE GENOMIC DNA]</scope>
    <source>
        <strain evidence="7 8">19-DSS-EL-015</strain>
    </source>
</reference>
<dbReference type="Pfam" id="PF01753">
    <property type="entry name" value="zf-MYND"/>
    <property type="match status" value="1"/>
</dbReference>
<feature type="compositionally biased region" description="Polar residues" evidence="5">
    <location>
        <begin position="52"/>
        <end position="76"/>
    </location>
</feature>
<evidence type="ECO:0000313" key="7">
    <source>
        <dbReference type="EMBL" id="KAL3419753.1"/>
    </source>
</evidence>
<organism evidence="7 8">
    <name type="scientific">Phlyctema vagabunda</name>
    <dbReference type="NCBI Taxonomy" id="108571"/>
    <lineage>
        <taxon>Eukaryota</taxon>
        <taxon>Fungi</taxon>
        <taxon>Dikarya</taxon>
        <taxon>Ascomycota</taxon>
        <taxon>Pezizomycotina</taxon>
        <taxon>Leotiomycetes</taxon>
        <taxon>Helotiales</taxon>
        <taxon>Dermateaceae</taxon>
        <taxon>Phlyctema</taxon>
    </lineage>
</organism>
<evidence type="ECO:0000313" key="8">
    <source>
        <dbReference type="Proteomes" id="UP001629113"/>
    </source>
</evidence>
<evidence type="ECO:0000256" key="3">
    <source>
        <dbReference type="ARBA" id="ARBA00022833"/>
    </source>
</evidence>
<gene>
    <name evidence="7" type="ORF">PVAG01_08251</name>
</gene>
<feature type="region of interest" description="Disordered" evidence="5">
    <location>
        <begin position="50"/>
        <end position="76"/>
    </location>
</feature>
<keyword evidence="8" id="KW-1185">Reference proteome</keyword>
<sequence>MVDTQDSRCATCLKKESTLSEPLQRCAKCKTTRYCSRECQKEDWKTHKRTCHSASTADPRGSTSSQARHNPGSSAINSFLGGADSLEGLPEQAVYFRLIDCFRMRAEDEYTFAGNRIGVYAGSDDGLPDFQEFLDLAESRSGILPAWWNQQKRRECEQIAVRPMVGPNMAEGSINTATDKPDIQEHYGNSMMPMQLRVLGEKIYGRGFM</sequence>
<dbReference type="EMBL" id="JBFCZG010000007">
    <property type="protein sequence ID" value="KAL3419753.1"/>
    <property type="molecule type" value="Genomic_DNA"/>
</dbReference>
<dbReference type="SUPFAM" id="SSF144232">
    <property type="entry name" value="HIT/MYND zinc finger-like"/>
    <property type="match status" value="1"/>
</dbReference>
<dbReference type="Gene3D" id="6.10.140.2220">
    <property type="match status" value="1"/>
</dbReference>
<evidence type="ECO:0000256" key="4">
    <source>
        <dbReference type="PROSITE-ProRule" id="PRU00134"/>
    </source>
</evidence>
<dbReference type="InterPro" id="IPR002893">
    <property type="entry name" value="Znf_MYND"/>
</dbReference>
<protein>
    <recommendedName>
        <fullName evidence="6">MYND-type domain-containing protein</fullName>
    </recommendedName>
</protein>